<dbReference type="EMBL" id="CASHTH010000561">
    <property type="protein sequence ID" value="CAI8004430.1"/>
    <property type="molecule type" value="Genomic_DNA"/>
</dbReference>
<name>A0AA35W7L1_GEOBA</name>
<evidence type="ECO:0000256" key="4">
    <source>
        <dbReference type="ARBA" id="ARBA00022838"/>
    </source>
</evidence>
<keyword evidence="6" id="KW-0137">Centromere</keyword>
<keyword evidence="5" id="KW-0539">Nucleus</keyword>
<comment type="caution">
    <text evidence="11">The sequence shown here is derived from an EMBL/GenBank/DDBJ whole genome shotgun (WGS) entry which is preliminary data.</text>
</comment>
<feature type="coiled-coil region" evidence="8">
    <location>
        <begin position="92"/>
        <end position="126"/>
    </location>
</feature>
<evidence type="ECO:0000313" key="11">
    <source>
        <dbReference type="EMBL" id="CAI8004430.1"/>
    </source>
</evidence>
<evidence type="ECO:0000256" key="2">
    <source>
        <dbReference type="ARBA" id="ARBA00004629"/>
    </source>
</evidence>
<accession>A0AA35W7L1</accession>
<evidence type="ECO:0000256" key="3">
    <source>
        <dbReference type="ARBA" id="ARBA00022454"/>
    </source>
</evidence>
<feature type="domain" description="Centromere protein H C-terminal" evidence="10">
    <location>
        <begin position="174"/>
        <end position="233"/>
    </location>
</feature>
<comment type="subcellular location">
    <subcellularLocation>
        <location evidence="2">Chromosome</location>
        <location evidence="2">Centromere</location>
        <location evidence="2">Kinetochore</location>
    </subcellularLocation>
    <subcellularLocation>
        <location evidence="1">Nucleus</location>
    </subcellularLocation>
</comment>
<dbReference type="GO" id="GO:0051382">
    <property type="term" value="P:kinetochore assembly"/>
    <property type="evidence" value="ECO:0007669"/>
    <property type="project" value="InterPro"/>
</dbReference>
<proteinExistence type="inferred from homology"/>
<dbReference type="Pfam" id="PF05837">
    <property type="entry name" value="CENP-H"/>
    <property type="match status" value="1"/>
</dbReference>
<evidence type="ECO:0000256" key="5">
    <source>
        <dbReference type="ARBA" id="ARBA00023242"/>
    </source>
</evidence>
<dbReference type="InterPro" id="IPR008426">
    <property type="entry name" value="CENP-H_C"/>
</dbReference>
<reference evidence="11" key="1">
    <citation type="submission" date="2023-03" db="EMBL/GenBank/DDBJ databases">
        <authorList>
            <person name="Steffen K."/>
            <person name="Cardenas P."/>
        </authorList>
    </citation>
    <scope>NUCLEOTIDE SEQUENCE</scope>
</reference>
<evidence type="ECO:0000256" key="8">
    <source>
        <dbReference type="SAM" id="Coils"/>
    </source>
</evidence>
<evidence type="ECO:0000256" key="9">
    <source>
        <dbReference type="SAM" id="MobiDB-lite"/>
    </source>
</evidence>
<dbReference type="Proteomes" id="UP001174909">
    <property type="component" value="Unassembled WGS sequence"/>
</dbReference>
<dbReference type="GO" id="GO:0000776">
    <property type="term" value="C:kinetochore"/>
    <property type="evidence" value="ECO:0007669"/>
    <property type="project" value="UniProtKB-KW"/>
</dbReference>
<keyword evidence="4" id="KW-0995">Kinetochore</keyword>
<evidence type="ECO:0000313" key="12">
    <source>
        <dbReference type="Proteomes" id="UP001174909"/>
    </source>
</evidence>
<sequence>MRKAENMADRWDDEEGVGSSSSHRLHGVRQAVKELMKEALHSKENSELLAELTESGPSDILTLTREKQRLLQEKTSCEVELELRMRLCKEPLADTTVDLEDLEERVAELEREVSAARSRLSLDQQLIQRLQTSEILTKHLFQRPDPTAEDKALREAVGKQCAESGRDRVMRIKRENDTGARDTAESSLLKLRLRRVLEAKTAECRLLRGCLQGLIVGSGVDWSEDEQLRDLTISLGHTSWEISRDIIHHYIITYLLKHDIIISFA</sequence>
<evidence type="ECO:0000256" key="1">
    <source>
        <dbReference type="ARBA" id="ARBA00004123"/>
    </source>
</evidence>
<dbReference type="AlphaFoldDB" id="A0AA35W7L1"/>
<keyword evidence="8" id="KW-0175">Coiled coil</keyword>
<keyword evidence="3" id="KW-0158">Chromosome</keyword>
<protein>
    <recommendedName>
        <fullName evidence="10">Centromere protein H C-terminal domain-containing protein</fullName>
    </recommendedName>
</protein>
<evidence type="ECO:0000259" key="10">
    <source>
        <dbReference type="Pfam" id="PF05837"/>
    </source>
</evidence>
<organism evidence="11 12">
    <name type="scientific">Geodia barretti</name>
    <name type="common">Barrett's horny sponge</name>
    <dbReference type="NCBI Taxonomy" id="519541"/>
    <lineage>
        <taxon>Eukaryota</taxon>
        <taxon>Metazoa</taxon>
        <taxon>Porifera</taxon>
        <taxon>Demospongiae</taxon>
        <taxon>Heteroscleromorpha</taxon>
        <taxon>Tetractinellida</taxon>
        <taxon>Astrophorina</taxon>
        <taxon>Geodiidae</taxon>
        <taxon>Geodia</taxon>
    </lineage>
</organism>
<gene>
    <name evidence="11" type="ORF">GBAR_LOCUS3917</name>
</gene>
<dbReference type="GO" id="GO:0005634">
    <property type="term" value="C:nucleus"/>
    <property type="evidence" value="ECO:0007669"/>
    <property type="project" value="UniProtKB-SubCell"/>
</dbReference>
<keyword evidence="12" id="KW-1185">Reference proteome</keyword>
<feature type="compositionally biased region" description="Basic and acidic residues" evidence="9">
    <location>
        <begin position="1"/>
        <end position="10"/>
    </location>
</feature>
<evidence type="ECO:0000256" key="7">
    <source>
        <dbReference type="ARBA" id="ARBA00025735"/>
    </source>
</evidence>
<comment type="similarity">
    <text evidence="7">Belongs to the CENP-H/MCM16 family.</text>
</comment>
<evidence type="ECO:0000256" key="6">
    <source>
        <dbReference type="ARBA" id="ARBA00023328"/>
    </source>
</evidence>
<feature type="region of interest" description="Disordered" evidence="9">
    <location>
        <begin position="1"/>
        <end position="24"/>
    </location>
</feature>